<dbReference type="PANTHER" id="PTHR43690">
    <property type="entry name" value="NARDILYSIN"/>
    <property type="match status" value="1"/>
</dbReference>
<proteinExistence type="inferred from homology"/>
<dbReference type="InterPro" id="IPR011249">
    <property type="entry name" value="Metalloenz_LuxS/M16"/>
</dbReference>
<dbReference type="InterPro" id="IPR007863">
    <property type="entry name" value="Peptidase_M16_C"/>
</dbReference>
<accession>A0A6J4MIQ2</accession>
<dbReference type="Pfam" id="PF05193">
    <property type="entry name" value="Peptidase_M16_C"/>
    <property type="match status" value="1"/>
</dbReference>
<feature type="non-terminal residue" evidence="9">
    <location>
        <position position="470"/>
    </location>
</feature>
<dbReference type="InterPro" id="IPR011765">
    <property type="entry name" value="Pept_M16_N"/>
</dbReference>
<keyword evidence="6" id="KW-0732">Signal</keyword>
<gene>
    <name evidence="9" type="ORF">AVDCRST_MAG40-3338</name>
</gene>
<keyword evidence="3" id="KW-0378">Hydrolase</keyword>
<dbReference type="InterPro" id="IPR050626">
    <property type="entry name" value="Peptidase_M16"/>
</dbReference>
<dbReference type="SUPFAM" id="SSF63411">
    <property type="entry name" value="LuxS/MPP-like metallohydrolase"/>
    <property type="match status" value="2"/>
</dbReference>
<evidence type="ECO:0000256" key="5">
    <source>
        <dbReference type="ARBA" id="ARBA00023049"/>
    </source>
</evidence>
<evidence type="ECO:0000259" key="8">
    <source>
        <dbReference type="Pfam" id="PF05193"/>
    </source>
</evidence>
<dbReference type="GO" id="GO:0046872">
    <property type="term" value="F:metal ion binding"/>
    <property type="evidence" value="ECO:0007669"/>
    <property type="project" value="InterPro"/>
</dbReference>
<dbReference type="GO" id="GO:0006508">
    <property type="term" value="P:proteolysis"/>
    <property type="evidence" value="ECO:0007669"/>
    <property type="project" value="UniProtKB-KW"/>
</dbReference>
<sequence>MNGARRFILAAAAAVAWLPAVAGAQRAELEKLIKRRVLPNGLEVIVVESHGVPLATVEIDVRNGAFTQSPEYAGLAHMYEHMFFKASRDYSDPEGFVNRASALGAIFNGTTSEERVNYYMTVPADSVRGALQLVAASVRAPLFRQDELERERQVVLGEYDRNESSPGFEFQNEMTRRLYPGQYSRKNTIGDRDVIRTVTPDKMRVIQQKYYVPNNSALIVTGDVTPDSVFKYAEQYYGQWARGADPFAADPVPPIAPLAKNDALVSEAPVSAVLVMLQWQGPSVRRDPAATYAADVFSDALNSPSSGFQERLVDSGLFQGVTVNYYTLNQAGPITISAQTTPDKLKRALAALEAEVQRLDDPGYFSARELGDVKAQRATETAFGIERASGLTHTIGFWWSVADLEYFMGYVDNMAKQTPADLQRYAQRYIVGKPRVSGVLISPTDRQALNLSAADLLRSGGAAPAEGARV</sequence>
<protein>
    <submittedName>
        <fullName evidence="9">Peptidase M16 domain protein</fullName>
    </submittedName>
</protein>
<dbReference type="Pfam" id="PF00675">
    <property type="entry name" value="Peptidase_M16"/>
    <property type="match status" value="1"/>
</dbReference>
<evidence type="ECO:0000256" key="4">
    <source>
        <dbReference type="ARBA" id="ARBA00022833"/>
    </source>
</evidence>
<keyword evidence="2" id="KW-0645">Protease</keyword>
<keyword evidence="4" id="KW-0862">Zinc</keyword>
<comment type="similarity">
    <text evidence="1">Belongs to the peptidase M16 family.</text>
</comment>
<feature type="chain" id="PRO_5026809416" evidence="6">
    <location>
        <begin position="25"/>
        <end position="470"/>
    </location>
</feature>
<evidence type="ECO:0000259" key="7">
    <source>
        <dbReference type="Pfam" id="PF00675"/>
    </source>
</evidence>
<keyword evidence="5" id="KW-0482">Metalloprotease</keyword>
<feature type="domain" description="Peptidase M16 C-terminal" evidence="8">
    <location>
        <begin position="198"/>
        <end position="376"/>
    </location>
</feature>
<reference evidence="9" key="1">
    <citation type="submission" date="2020-02" db="EMBL/GenBank/DDBJ databases">
        <authorList>
            <person name="Meier V. D."/>
        </authorList>
    </citation>
    <scope>NUCLEOTIDE SEQUENCE</scope>
    <source>
        <strain evidence="9">AVDCRST_MAG40</strain>
    </source>
</reference>
<feature type="domain" description="Peptidase M16 N-terminal" evidence="7">
    <location>
        <begin position="44"/>
        <end position="166"/>
    </location>
</feature>
<evidence type="ECO:0000256" key="3">
    <source>
        <dbReference type="ARBA" id="ARBA00022801"/>
    </source>
</evidence>
<dbReference type="GO" id="GO:0008237">
    <property type="term" value="F:metallopeptidase activity"/>
    <property type="evidence" value="ECO:0007669"/>
    <property type="project" value="UniProtKB-KW"/>
</dbReference>
<dbReference type="AlphaFoldDB" id="A0A6J4MIQ2"/>
<dbReference type="PANTHER" id="PTHR43690:SF17">
    <property type="entry name" value="PROTEIN YHJJ"/>
    <property type="match status" value="1"/>
</dbReference>
<feature type="signal peptide" evidence="6">
    <location>
        <begin position="1"/>
        <end position="24"/>
    </location>
</feature>
<evidence type="ECO:0000256" key="2">
    <source>
        <dbReference type="ARBA" id="ARBA00022670"/>
    </source>
</evidence>
<evidence type="ECO:0000256" key="6">
    <source>
        <dbReference type="SAM" id="SignalP"/>
    </source>
</evidence>
<name>A0A6J4MIQ2_9BACT</name>
<dbReference type="Gene3D" id="3.30.830.10">
    <property type="entry name" value="Metalloenzyme, LuxS/M16 peptidase-like"/>
    <property type="match status" value="2"/>
</dbReference>
<organism evidence="9">
    <name type="scientific">uncultured Gemmatimonadaceae bacterium</name>
    <dbReference type="NCBI Taxonomy" id="246130"/>
    <lineage>
        <taxon>Bacteria</taxon>
        <taxon>Pseudomonadati</taxon>
        <taxon>Gemmatimonadota</taxon>
        <taxon>Gemmatimonadia</taxon>
        <taxon>Gemmatimonadales</taxon>
        <taxon>Gemmatimonadaceae</taxon>
        <taxon>environmental samples</taxon>
    </lineage>
</organism>
<dbReference type="EMBL" id="CADCTX010000921">
    <property type="protein sequence ID" value="CAA9358673.1"/>
    <property type="molecule type" value="Genomic_DNA"/>
</dbReference>
<evidence type="ECO:0000256" key="1">
    <source>
        <dbReference type="ARBA" id="ARBA00007261"/>
    </source>
</evidence>
<evidence type="ECO:0000313" key="9">
    <source>
        <dbReference type="EMBL" id="CAA9358673.1"/>
    </source>
</evidence>